<dbReference type="CDD" id="cd00882">
    <property type="entry name" value="Ras_like_GTPase"/>
    <property type="match status" value="1"/>
</dbReference>
<dbReference type="EMBL" id="CAJNOJ010000206">
    <property type="protein sequence ID" value="CAF1288932.1"/>
    <property type="molecule type" value="Genomic_DNA"/>
</dbReference>
<feature type="domain" description="G" evidence="1">
    <location>
        <begin position="24"/>
        <end position="103"/>
    </location>
</feature>
<keyword evidence="4" id="KW-1185">Reference proteome</keyword>
<proteinExistence type="predicted"/>
<dbReference type="AlphaFoldDB" id="A0A815D547"/>
<dbReference type="Proteomes" id="UP000663828">
    <property type="component" value="Unassembled WGS sequence"/>
</dbReference>
<dbReference type="InterPro" id="IPR006073">
    <property type="entry name" value="GTP-bd"/>
</dbReference>
<sequence>MSSGSESQQSDVEESNSPNKLEYNVVIFGESGAGKSALINLIYDDIVVESSDCVLGCTMDNARVTGSIKGYPDLTINLYDTAGLSESTDGNVPTSTAFVQLIKLAYAIPNGINLLICCHSNPRISTEQFKANYRIFVENLCEHRIPCLFVRTNCDHDNPLNKWWIENCNDIKNKLKYNFIDGVCVSTIKSSPTNPDVVLNQYLISRTNVISAIKKHALTTPIPIDSWKRKVMIMARSFYNTLIRYVAWLGFQEVSLRPELEEMFLKLHFTPEDAKQEAAKLLLELNEKDLMAPYQEIKTS</sequence>
<dbReference type="Pfam" id="PF01926">
    <property type="entry name" value="MMR_HSR1"/>
    <property type="match status" value="1"/>
</dbReference>
<name>A0A815D547_ADIRI</name>
<dbReference type="SUPFAM" id="SSF52540">
    <property type="entry name" value="P-loop containing nucleoside triphosphate hydrolases"/>
    <property type="match status" value="1"/>
</dbReference>
<protein>
    <recommendedName>
        <fullName evidence="1">G domain-containing protein</fullName>
    </recommendedName>
</protein>
<dbReference type="InterPro" id="IPR025662">
    <property type="entry name" value="Sigma_54_int_dom_ATP-bd_1"/>
</dbReference>
<organism evidence="3 5">
    <name type="scientific">Adineta ricciae</name>
    <name type="common">Rotifer</name>
    <dbReference type="NCBI Taxonomy" id="249248"/>
    <lineage>
        <taxon>Eukaryota</taxon>
        <taxon>Metazoa</taxon>
        <taxon>Spiralia</taxon>
        <taxon>Gnathifera</taxon>
        <taxon>Rotifera</taxon>
        <taxon>Eurotatoria</taxon>
        <taxon>Bdelloidea</taxon>
        <taxon>Adinetida</taxon>
        <taxon>Adinetidae</taxon>
        <taxon>Adineta</taxon>
    </lineage>
</organism>
<dbReference type="PROSITE" id="PS00675">
    <property type="entry name" value="SIGMA54_INTERACT_1"/>
    <property type="match status" value="1"/>
</dbReference>
<evidence type="ECO:0000313" key="5">
    <source>
        <dbReference type="Proteomes" id="UP000663852"/>
    </source>
</evidence>
<evidence type="ECO:0000313" key="3">
    <source>
        <dbReference type="EMBL" id="CAF1288932.1"/>
    </source>
</evidence>
<reference evidence="3" key="1">
    <citation type="submission" date="2021-02" db="EMBL/GenBank/DDBJ databases">
        <authorList>
            <person name="Nowell W R."/>
        </authorList>
    </citation>
    <scope>NUCLEOTIDE SEQUENCE</scope>
</reference>
<gene>
    <name evidence="3" type="ORF">EDS130_LOCUS29978</name>
    <name evidence="2" type="ORF">XAT740_LOCUS28090</name>
</gene>
<dbReference type="OrthoDB" id="8954335at2759"/>
<evidence type="ECO:0000313" key="4">
    <source>
        <dbReference type="Proteomes" id="UP000663828"/>
    </source>
</evidence>
<accession>A0A815D547</accession>
<evidence type="ECO:0000313" key="2">
    <source>
        <dbReference type="EMBL" id="CAF1286321.1"/>
    </source>
</evidence>
<dbReference type="Gene3D" id="3.40.50.300">
    <property type="entry name" value="P-loop containing nucleotide triphosphate hydrolases"/>
    <property type="match status" value="1"/>
</dbReference>
<dbReference type="EMBL" id="CAJNOR010002381">
    <property type="protein sequence ID" value="CAF1286321.1"/>
    <property type="molecule type" value="Genomic_DNA"/>
</dbReference>
<dbReference type="InterPro" id="IPR027417">
    <property type="entry name" value="P-loop_NTPase"/>
</dbReference>
<dbReference type="GO" id="GO:0005525">
    <property type="term" value="F:GTP binding"/>
    <property type="evidence" value="ECO:0007669"/>
    <property type="project" value="InterPro"/>
</dbReference>
<evidence type="ECO:0000259" key="1">
    <source>
        <dbReference type="Pfam" id="PF01926"/>
    </source>
</evidence>
<dbReference type="Proteomes" id="UP000663852">
    <property type="component" value="Unassembled WGS sequence"/>
</dbReference>
<comment type="caution">
    <text evidence="3">The sequence shown here is derived from an EMBL/GenBank/DDBJ whole genome shotgun (WGS) entry which is preliminary data.</text>
</comment>